<dbReference type="EMBL" id="JAJOMB010000002">
    <property type="protein sequence ID" value="MCD5310226.1"/>
    <property type="molecule type" value="Genomic_DNA"/>
</dbReference>
<evidence type="ECO:0000313" key="3">
    <source>
        <dbReference type="EMBL" id="MCD5310226.1"/>
    </source>
</evidence>
<accession>A0A9X1SSF2</accession>
<name>A0A9X1SSF2_9ACTN</name>
<organism evidence="3 4">
    <name type="scientific">Kineosporia babensis</name>
    <dbReference type="NCBI Taxonomy" id="499548"/>
    <lineage>
        <taxon>Bacteria</taxon>
        <taxon>Bacillati</taxon>
        <taxon>Actinomycetota</taxon>
        <taxon>Actinomycetes</taxon>
        <taxon>Kineosporiales</taxon>
        <taxon>Kineosporiaceae</taxon>
        <taxon>Kineosporia</taxon>
    </lineage>
</organism>
<keyword evidence="1" id="KW-0732">Signal</keyword>
<reference evidence="3" key="1">
    <citation type="submission" date="2021-11" db="EMBL/GenBank/DDBJ databases">
        <title>Streptomyces corallinus and Kineosporia corallina sp. nov., two new coral-derived marine actinobacteria.</title>
        <authorList>
            <person name="Buangrab K."/>
            <person name="Sutthacheep M."/>
            <person name="Yeemin T."/>
            <person name="Harunari E."/>
            <person name="Igarashi Y."/>
            <person name="Sripreechasak P."/>
            <person name="Kanchanasin P."/>
            <person name="Tanasupawat S."/>
            <person name="Phongsopitanun W."/>
        </authorList>
    </citation>
    <scope>NUCLEOTIDE SEQUENCE</scope>
    <source>
        <strain evidence="3">JCM 31032</strain>
    </source>
</reference>
<evidence type="ECO:0000259" key="2">
    <source>
        <dbReference type="Pfam" id="PF09076"/>
    </source>
</evidence>
<gene>
    <name evidence="3" type="ORF">LR394_04910</name>
</gene>
<keyword evidence="4" id="KW-1185">Reference proteome</keyword>
<dbReference type="InterPro" id="IPR015161">
    <property type="entry name" value="Sklp_toxin_b/g_crystallin"/>
</dbReference>
<dbReference type="Pfam" id="PF09076">
    <property type="entry name" value="Crystall_2"/>
    <property type="match status" value="1"/>
</dbReference>
<proteinExistence type="predicted"/>
<dbReference type="Gene3D" id="2.60.20.30">
    <property type="match status" value="1"/>
</dbReference>
<dbReference type="AlphaFoldDB" id="A0A9X1SSF2"/>
<dbReference type="RefSeq" id="WP_231439153.1">
    <property type="nucleotide sequence ID" value="NZ_JAJOMB010000002.1"/>
</dbReference>
<feature type="chain" id="PRO_5040908981" description="Streptomyces killer toxin-like beta/gamma crystallin domain-containing protein" evidence="1">
    <location>
        <begin position="32"/>
        <end position="123"/>
    </location>
</feature>
<dbReference type="InterPro" id="IPR015791">
    <property type="entry name" value="Antimic/Inh_G_crystallin-like"/>
</dbReference>
<feature type="domain" description="Streptomyces killer toxin-like beta/gamma crystallin" evidence="2">
    <location>
        <begin position="60"/>
        <end position="97"/>
    </location>
</feature>
<evidence type="ECO:0000313" key="4">
    <source>
        <dbReference type="Proteomes" id="UP001138997"/>
    </source>
</evidence>
<feature type="signal peptide" evidence="1">
    <location>
        <begin position="1"/>
        <end position="31"/>
    </location>
</feature>
<comment type="caution">
    <text evidence="3">The sequence shown here is derived from an EMBL/GenBank/DDBJ whole genome shotgun (WGS) entry which is preliminary data.</text>
</comment>
<sequence>MITRTRAALGSAAIAAIAAAGTVATAVPALAIDSPPCSDSGASGYVRVMNDPDGDGVHTAVQCFANAGTWNGSIPGIAGVETGVNRTSITYNDDDGQHTVDLPDGADSQLGDGSVEVVSVTIH</sequence>
<protein>
    <recommendedName>
        <fullName evidence="2">Streptomyces killer toxin-like beta/gamma crystallin domain-containing protein</fullName>
    </recommendedName>
</protein>
<dbReference type="Proteomes" id="UP001138997">
    <property type="component" value="Unassembled WGS sequence"/>
</dbReference>
<evidence type="ECO:0000256" key="1">
    <source>
        <dbReference type="SAM" id="SignalP"/>
    </source>
</evidence>